<sequence>MDYLSLSRAARLAGVSRAELQRRIRRGEIATFEGSVAVSDLLRAFPSVSLTDDAALERVERIKSDALPKTEGHDSALPSPQVLVARLRAMSQTLVERMSALSAAEDLLDRVGERLQTLADSAPPGSREQAYETRDWFLGARASLNAGAATDERARLFAKDTFLRIMAANVKLIPSGHDYFVEGNESILDASVRAGINLNYGCASGNCGACKARLIGGETRRIREHDYVLSEREKAMGYLLTCSHTAVTDVMIEAAEALCVTDLPHQEIRASLRKLEQISEDLVALNVQTPRTQTLRFMSGQRVRLTLEDGASRELPIASCPCNARNLWFYVRLGGDTFSEAVFKPLRPGHLITVEGPYGRFVLTEDAPEPAVFIAFGDGIAPAKSLIEHAVSIDVIESFHLYWDTQYPEGHHQGRWGRALADALDNFHLTPLMSGRADDVFAVIRADHPDLRGLRFYLAGPEAPIGRLAELLRGEGAPDDRIACEITET</sequence>
<dbReference type="SUPFAM" id="SSF52343">
    <property type="entry name" value="Ferredoxin reductase-like, C-terminal NADP-linked domain"/>
    <property type="match status" value="1"/>
</dbReference>
<dbReference type="InterPro" id="IPR006058">
    <property type="entry name" value="2Fe2S_fd_BS"/>
</dbReference>
<reference evidence="3 4" key="1">
    <citation type="submission" date="2011-06" db="EMBL/GenBank/DDBJ databases">
        <title>The draft genome of Thiocapsa marina 5811.</title>
        <authorList>
            <consortium name="US DOE Joint Genome Institute (JGI-PGF)"/>
            <person name="Lucas S."/>
            <person name="Han J."/>
            <person name="Cheng J.-F."/>
            <person name="Goodwin L."/>
            <person name="Pitluck S."/>
            <person name="Peters L."/>
            <person name="Land M.L."/>
            <person name="Hauser L."/>
            <person name="Vogl K."/>
            <person name="Liu Z."/>
            <person name="Imhoff J."/>
            <person name="Thiel V."/>
            <person name="Frigaard N.-U."/>
            <person name="Bryant D."/>
            <person name="Woyke T.J."/>
        </authorList>
    </citation>
    <scope>NUCLEOTIDE SEQUENCE [LARGE SCALE GENOMIC DNA]</scope>
    <source>
        <strain evidence="3 4">5811</strain>
    </source>
</reference>
<proteinExistence type="predicted"/>
<organism evidence="3 4">
    <name type="scientific">Thiocapsa marina 5811</name>
    <dbReference type="NCBI Taxonomy" id="768671"/>
    <lineage>
        <taxon>Bacteria</taxon>
        <taxon>Pseudomonadati</taxon>
        <taxon>Pseudomonadota</taxon>
        <taxon>Gammaproteobacteria</taxon>
        <taxon>Chromatiales</taxon>
        <taxon>Chromatiaceae</taxon>
        <taxon>Thiocapsa</taxon>
    </lineage>
</organism>
<dbReference type="Proteomes" id="UP000005459">
    <property type="component" value="Unassembled WGS sequence"/>
</dbReference>
<dbReference type="EMBL" id="AFWV01000005">
    <property type="protein sequence ID" value="EGV18958.1"/>
    <property type="molecule type" value="Genomic_DNA"/>
</dbReference>
<dbReference type="InterPro" id="IPR001041">
    <property type="entry name" value="2Fe-2S_ferredoxin-type"/>
</dbReference>
<dbReference type="Gene3D" id="3.10.20.30">
    <property type="match status" value="1"/>
</dbReference>
<dbReference type="Gene3D" id="2.40.30.10">
    <property type="entry name" value="Translation factors"/>
    <property type="match status" value="1"/>
</dbReference>
<evidence type="ECO:0000313" key="3">
    <source>
        <dbReference type="EMBL" id="EGV18958.1"/>
    </source>
</evidence>
<evidence type="ECO:0000259" key="2">
    <source>
        <dbReference type="PROSITE" id="PS51384"/>
    </source>
</evidence>
<dbReference type="InterPro" id="IPR039261">
    <property type="entry name" value="FNR_nucleotide-bd"/>
</dbReference>
<evidence type="ECO:0000313" key="4">
    <source>
        <dbReference type="Proteomes" id="UP000005459"/>
    </source>
</evidence>
<dbReference type="PROSITE" id="PS51384">
    <property type="entry name" value="FAD_FR"/>
    <property type="match status" value="1"/>
</dbReference>
<dbReference type="PROSITE" id="PS51085">
    <property type="entry name" value="2FE2S_FER_2"/>
    <property type="match status" value="1"/>
</dbReference>
<dbReference type="Pfam" id="PF00111">
    <property type="entry name" value="Fer2"/>
    <property type="match status" value="1"/>
</dbReference>
<dbReference type="eggNOG" id="COG1018">
    <property type="taxonomic scope" value="Bacteria"/>
</dbReference>
<dbReference type="RefSeq" id="WP_007192638.1">
    <property type="nucleotide sequence ID" value="NZ_AFWV01000005.1"/>
</dbReference>
<protein>
    <submittedName>
        <fullName evidence="3">Ferredoxin</fullName>
    </submittedName>
</protein>
<dbReference type="GO" id="GO:0016491">
    <property type="term" value="F:oxidoreductase activity"/>
    <property type="evidence" value="ECO:0007669"/>
    <property type="project" value="InterPro"/>
</dbReference>
<dbReference type="GO" id="GO:0051537">
    <property type="term" value="F:2 iron, 2 sulfur cluster binding"/>
    <property type="evidence" value="ECO:0007669"/>
    <property type="project" value="InterPro"/>
</dbReference>
<dbReference type="SUPFAM" id="SSF63380">
    <property type="entry name" value="Riboflavin synthase domain-like"/>
    <property type="match status" value="1"/>
</dbReference>
<name>F9UA10_9GAMM</name>
<feature type="domain" description="FAD-binding FR-type" evidence="2">
    <location>
        <begin position="265"/>
        <end position="364"/>
    </location>
</feature>
<feature type="domain" description="2Fe-2S ferredoxin-type" evidence="1">
    <location>
        <begin position="168"/>
        <end position="258"/>
    </location>
</feature>
<dbReference type="STRING" id="768671.ThimaDRAFT_1762"/>
<accession>F9UA10</accession>
<dbReference type="InterPro" id="IPR050415">
    <property type="entry name" value="MRET"/>
</dbReference>
<keyword evidence="4" id="KW-1185">Reference proteome</keyword>
<dbReference type="PROSITE" id="PS00197">
    <property type="entry name" value="2FE2S_FER_1"/>
    <property type="match status" value="1"/>
</dbReference>
<dbReference type="PANTHER" id="PTHR47354:SF5">
    <property type="entry name" value="PROTEIN RFBI"/>
    <property type="match status" value="1"/>
</dbReference>
<dbReference type="AlphaFoldDB" id="F9UA10"/>
<dbReference type="OrthoDB" id="9806195at2"/>
<dbReference type="InterPro" id="IPR008333">
    <property type="entry name" value="Cbr1-like_FAD-bd_dom"/>
</dbReference>
<dbReference type="SUPFAM" id="SSF54292">
    <property type="entry name" value="2Fe-2S ferredoxin-like"/>
    <property type="match status" value="1"/>
</dbReference>
<dbReference type="Gene3D" id="3.40.50.80">
    <property type="entry name" value="Nucleotide-binding domain of ferredoxin-NADP reductase (FNR) module"/>
    <property type="match status" value="1"/>
</dbReference>
<dbReference type="eggNOG" id="COG0543">
    <property type="taxonomic scope" value="Bacteria"/>
</dbReference>
<dbReference type="Pfam" id="PF00970">
    <property type="entry name" value="FAD_binding_6"/>
    <property type="match status" value="1"/>
</dbReference>
<dbReference type="InterPro" id="IPR017927">
    <property type="entry name" value="FAD-bd_FR_type"/>
</dbReference>
<dbReference type="PANTHER" id="PTHR47354">
    <property type="entry name" value="NADH OXIDOREDUCTASE HCR"/>
    <property type="match status" value="1"/>
</dbReference>
<dbReference type="InterPro" id="IPR012675">
    <property type="entry name" value="Beta-grasp_dom_sf"/>
</dbReference>
<dbReference type="CDD" id="cd00207">
    <property type="entry name" value="fer2"/>
    <property type="match status" value="1"/>
</dbReference>
<gene>
    <name evidence="3" type="ORF">ThimaDRAFT_1762</name>
</gene>
<dbReference type="PRINTS" id="PR00410">
    <property type="entry name" value="PHEHYDRXLASE"/>
</dbReference>
<dbReference type="InterPro" id="IPR017938">
    <property type="entry name" value="Riboflavin_synthase-like_b-brl"/>
</dbReference>
<evidence type="ECO:0000259" key="1">
    <source>
        <dbReference type="PROSITE" id="PS51085"/>
    </source>
</evidence>
<dbReference type="InterPro" id="IPR036010">
    <property type="entry name" value="2Fe-2S_ferredoxin-like_sf"/>
</dbReference>